<evidence type="ECO:0000259" key="8">
    <source>
        <dbReference type="Pfam" id="PF01529"/>
    </source>
</evidence>
<dbReference type="GO" id="GO:0019706">
    <property type="term" value="F:protein-cysteine S-palmitoyltransferase activity"/>
    <property type="evidence" value="ECO:0007669"/>
    <property type="project" value="UniProtKB-EC"/>
</dbReference>
<feature type="transmembrane region" description="Helical" evidence="7">
    <location>
        <begin position="160"/>
        <end position="178"/>
    </location>
</feature>
<evidence type="ECO:0000256" key="1">
    <source>
        <dbReference type="ARBA" id="ARBA00004141"/>
    </source>
</evidence>
<accession>A0A146KG56</accession>
<evidence type="ECO:0000256" key="7">
    <source>
        <dbReference type="RuleBase" id="RU079119"/>
    </source>
</evidence>
<feature type="transmembrane region" description="Helical" evidence="7">
    <location>
        <begin position="87"/>
        <end position="110"/>
    </location>
</feature>
<keyword evidence="4 7" id="KW-1133">Transmembrane helix</keyword>
<name>A0A146KG56_9EUKA</name>
<keyword evidence="6 7" id="KW-0012">Acyltransferase</keyword>
<reference evidence="9" key="1">
    <citation type="submission" date="2015-07" db="EMBL/GenBank/DDBJ databases">
        <title>Adaptation to a free-living lifestyle via gene acquisitions in the diplomonad Trepomonas sp. PC1.</title>
        <authorList>
            <person name="Xu F."/>
            <person name="Jerlstrom-Hultqvist J."/>
            <person name="Kolisko M."/>
            <person name="Simpson A.G.B."/>
            <person name="Roger A.J."/>
            <person name="Svard S.G."/>
            <person name="Andersson J.O."/>
        </authorList>
    </citation>
    <scope>NUCLEOTIDE SEQUENCE</scope>
    <source>
        <strain evidence="9">PC1</strain>
    </source>
</reference>
<gene>
    <name evidence="9" type="ORF">TPC1_12881</name>
</gene>
<evidence type="ECO:0000313" key="9">
    <source>
        <dbReference type="EMBL" id="JAP94456.1"/>
    </source>
</evidence>
<comment type="subcellular location">
    <subcellularLocation>
        <location evidence="1">Membrane</location>
        <topology evidence="1">Multi-pass membrane protein</topology>
    </subcellularLocation>
</comment>
<dbReference type="Pfam" id="PF01529">
    <property type="entry name" value="DHHC"/>
    <property type="match status" value="1"/>
</dbReference>
<feature type="transmembrane region" description="Helical" evidence="7">
    <location>
        <begin position="46"/>
        <end position="66"/>
    </location>
</feature>
<feature type="domain" description="Palmitoyltransferase DHHC" evidence="8">
    <location>
        <begin position="125"/>
        <end position="249"/>
    </location>
</feature>
<comment type="domain">
    <text evidence="7">The DHHC domain is required for palmitoyltransferase activity.</text>
</comment>
<dbReference type="AlphaFoldDB" id="A0A146KG56"/>
<evidence type="ECO:0000256" key="5">
    <source>
        <dbReference type="ARBA" id="ARBA00023136"/>
    </source>
</evidence>
<dbReference type="EMBL" id="GDID01002150">
    <property type="protein sequence ID" value="JAP94456.1"/>
    <property type="molecule type" value="Transcribed_RNA"/>
</dbReference>
<dbReference type="EC" id="2.3.1.225" evidence="7"/>
<keyword evidence="3 7" id="KW-0812">Transmembrane</keyword>
<dbReference type="InterPro" id="IPR039859">
    <property type="entry name" value="PFA4/ZDH16/20/ERF2-like"/>
</dbReference>
<evidence type="ECO:0000256" key="3">
    <source>
        <dbReference type="ARBA" id="ARBA00022692"/>
    </source>
</evidence>
<dbReference type="InterPro" id="IPR001594">
    <property type="entry name" value="Palmitoyltrfase_DHHC"/>
</dbReference>
<evidence type="ECO:0000256" key="6">
    <source>
        <dbReference type="ARBA" id="ARBA00023315"/>
    </source>
</evidence>
<keyword evidence="2 7" id="KW-0808">Transferase</keyword>
<dbReference type="GO" id="GO:0016020">
    <property type="term" value="C:membrane"/>
    <property type="evidence" value="ECO:0007669"/>
    <property type="project" value="UniProtKB-SubCell"/>
</dbReference>
<dbReference type="PANTHER" id="PTHR22883">
    <property type="entry name" value="ZINC FINGER DHHC DOMAIN CONTAINING PROTEIN"/>
    <property type="match status" value="1"/>
</dbReference>
<comment type="similarity">
    <text evidence="7">Belongs to the DHHC palmitoyltransferase family.</text>
</comment>
<dbReference type="GO" id="GO:0005794">
    <property type="term" value="C:Golgi apparatus"/>
    <property type="evidence" value="ECO:0007669"/>
    <property type="project" value="TreeGrafter"/>
</dbReference>
<organism evidence="9">
    <name type="scientific">Trepomonas sp. PC1</name>
    <dbReference type="NCBI Taxonomy" id="1076344"/>
    <lineage>
        <taxon>Eukaryota</taxon>
        <taxon>Metamonada</taxon>
        <taxon>Diplomonadida</taxon>
        <taxon>Hexamitidae</taxon>
        <taxon>Hexamitinae</taxon>
        <taxon>Trepomonas</taxon>
    </lineage>
</organism>
<protein>
    <recommendedName>
        <fullName evidence="7">Palmitoyltransferase</fullName>
        <ecNumber evidence="7">2.3.1.225</ecNumber>
    </recommendedName>
</protein>
<proteinExistence type="inferred from homology"/>
<keyword evidence="5 7" id="KW-0472">Membrane</keyword>
<dbReference type="PROSITE" id="PS50216">
    <property type="entry name" value="DHHC"/>
    <property type="match status" value="1"/>
</dbReference>
<dbReference type="GO" id="GO:0005783">
    <property type="term" value="C:endoplasmic reticulum"/>
    <property type="evidence" value="ECO:0007669"/>
    <property type="project" value="TreeGrafter"/>
</dbReference>
<sequence length="307" mass="35481">MCTLCASAQETTGKRRFFERLMKLIPIKLQTPFKNFLQRYQQGKSYAFAIFIVAICLGSVQIYAFCRDPKTFYVQVARRTKKVQLQLKFDFAKVMLLHAWEAFTYFLVFFKSPFTSVQQKSDSLLNLPNRQKVCKACRHSVTKFDHHCIWISNCVAGGNFLPFLLFLLSTIVVPLLLLKINYNTLKNLYLENQTVFQGVRQFISASFESLTPIWAQNLVFVAISLSMTPFFVGLFINLLKNQTTFEKLKLQKIILTIKNGQKRVLEDQLIDGKDEDINLSVKKLRKRNVWDVGFLGNLAEAVKMTVK</sequence>
<dbReference type="GO" id="GO:0006612">
    <property type="term" value="P:protein targeting to membrane"/>
    <property type="evidence" value="ECO:0007669"/>
    <property type="project" value="TreeGrafter"/>
</dbReference>
<evidence type="ECO:0000256" key="4">
    <source>
        <dbReference type="ARBA" id="ARBA00022989"/>
    </source>
</evidence>
<evidence type="ECO:0000256" key="2">
    <source>
        <dbReference type="ARBA" id="ARBA00022679"/>
    </source>
</evidence>
<comment type="catalytic activity">
    <reaction evidence="7">
        <text>L-cysteinyl-[protein] + hexadecanoyl-CoA = S-hexadecanoyl-L-cysteinyl-[protein] + CoA</text>
        <dbReference type="Rhea" id="RHEA:36683"/>
        <dbReference type="Rhea" id="RHEA-COMP:10131"/>
        <dbReference type="Rhea" id="RHEA-COMP:11032"/>
        <dbReference type="ChEBI" id="CHEBI:29950"/>
        <dbReference type="ChEBI" id="CHEBI:57287"/>
        <dbReference type="ChEBI" id="CHEBI:57379"/>
        <dbReference type="ChEBI" id="CHEBI:74151"/>
        <dbReference type="EC" id="2.3.1.225"/>
    </reaction>
</comment>
<feature type="transmembrane region" description="Helical" evidence="7">
    <location>
        <begin position="218"/>
        <end position="239"/>
    </location>
</feature>